<dbReference type="NCBIfam" id="TIGR01509">
    <property type="entry name" value="HAD-SF-IA-v3"/>
    <property type="match status" value="1"/>
</dbReference>
<dbReference type="InterPro" id="IPR023198">
    <property type="entry name" value="PGP-like_dom2"/>
</dbReference>
<dbReference type="Proteomes" id="UP000295411">
    <property type="component" value="Unassembled WGS sequence"/>
</dbReference>
<sequence length="204" mass="23039">MPGFLSPPQWYLFDYGMVISTEPTSEDWDRLEEEAGVPGLRERSSAYWQHRDRYDAGDLPPVRYWSRVTGQAVSDARASWLDVLDANQWSHYNLETLDVLDELSGSGARLALLSNMPAPMVGHFSGAPWTRHFEKLFFSSSLRLIKPDGAIFSYVLAELGTEPGRVLFIDDSTANIEAARGLGIDARLHLRETDLSRELRRLPV</sequence>
<dbReference type="RefSeq" id="WP_133402066.1">
    <property type="nucleotide sequence ID" value="NZ_SMTK01000001.1"/>
</dbReference>
<dbReference type="Gene3D" id="1.10.150.240">
    <property type="entry name" value="Putative phosphatase, domain 2"/>
    <property type="match status" value="1"/>
</dbReference>
<reference evidence="1 2" key="1">
    <citation type="submission" date="2019-03" db="EMBL/GenBank/DDBJ databases">
        <title>Arthrobacter sp. nov., an bacterium isolated from biocrust in Mu Us Desert.</title>
        <authorList>
            <person name="Lixiong L."/>
        </authorList>
    </citation>
    <scope>NUCLEOTIDE SEQUENCE [LARGE SCALE GENOMIC DNA]</scope>
    <source>
        <strain evidence="1 2">SLN-3</strain>
    </source>
</reference>
<dbReference type="EMBL" id="SMTK01000001">
    <property type="protein sequence ID" value="TDK27635.1"/>
    <property type="molecule type" value="Genomic_DNA"/>
</dbReference>
<proteinExistence type="predicted"/>
<dbReference type="InterPro" id="IPR006439">
    <property type="entry name" value="HAD-SF_hydro_IA"/>
</dbReference>
<organism evidence="1 2">
    <name type="scientific">Arthrobacter crusticola</name>
    <dbReference type="NCBI Taxonomy" id="2547960"/>
    <lineage>
        <taxon>Bacteria</taxon>
        <taxon>Bacillati</taxon>
        <taxon>Actinomycetota</taxon>
        <taxon>Actinomycetes</taxon>
        <taxon>Micrococcales</taxon>
        <taxon>Micrococcaceae</taxon>
        <taxon>Arthrobacter</taxon>
    </lineage>
</organism>
<evidence type="ECO:0000313" key="2">
    <source>
        <dbReference type="Proteomes" id="UP000295411"/>
    </source>
</evidence>
<dbReference type="OrthoDB" id="9797415at2"/>
<evidence type="ECO:0000313" key="1">
    <source>
        <dbReference type="EMBL" id="TDK27635.1"/>
    </source>
</evidence>
<protein>
    <submittedName>
        <fullName evidence="1">HAD family phosphatase</fullName>
    </submittedName>
</protein>
<dbReference type="PANTHER" id="PTHR43611">
    <property type="entry name" value="ALPHA-D-GLUCOSE 1-PHOSPHATE PHOSPHATASE"/>
    <property type="match status" value="1"/>
</dbReference>
<comment type="caution">
    <text evidence="1">The sequence shown here is derived from an EMBL/GenBank/DDBJ whole genome shotgun (WGS) entry which is preliminary data.</text>
</comment>
<dbReference type="Gene3D" id="3.40.50.1000">
    <property type="entry name" value="HAD superfamily/HAD-like"/>
    <property type="match status" value="1"/>
</dbReference>
<accession>A0A4R5U215</accession>
<gene>
    <name evidence="1" type="ORF">E2F48_00375</name>
</gene>
<dbReference type="Pfam" id="PF00702">
    <property type="entry name" value="Hydrolase"/>
    <property type="match status" value="1"/>
</dbReference>
<dbReference type="PANTHER" id="PTHR43611:SF3">
    <property type="entry name" value="FLAVIN MONONUCLEOTIDE HYDROLASE 1, CHLOROPLATIC"/>
    <property type="match status" value="1"/>
</dbReference>
<name>A0A4R5U215_9MICC</name>
<dbReference type="CDD" id="cd02603">
    <property type="entry name" value="HAD_sEH-N_like"/>
    <property type="match status" value="1"/>
</dbReference>
<dbReference type="AlphaFoldDB" id="A0A4R5U215"/>
<dbReference type="SUPFAM" id="SSF56784">
    <property type="entry name" value="HAD-like"/>
    <property type="match status" value="1"/>
</dbReference>
<keyword evidence="2" id="KW-1185">Reference proteome</keyword>
<dbReference type="PRINTS" id="PR00413">
    <property type="entry name" value="HADHALOGNASE"/>
</dbReference>
<dbReference type="InterPro" id="IPR036412">
    <property type="entry name" value="HAD-like_sf"/>
</dbReference>
<dbReference type="InterPro" id="IPR023214">
    <property type="entry name" value="HAD_sf"/>
</dbReference>